<dbReference type="PANTHER" id="PTHR37313:SF1">
    <property type="entry name" value="UPF0749 PROTEIN RV1823"/>
    <property type="match status" value="1"/>
</dbReference>
<dbReference type="PANTHER" id="PTHR37313">
    <property type="entry name" value="UPF0749 PROTEIN RV1825"/>
    <property type="match status" value="1"/>
</dbReference>
<feature type="transmembrane region" description="Helical" evidence="3">
    <location>
        <begin position="57"/>
        <end position="75"/>
    </location>
</feature>
<reference evidence="4" key="1">
    <citation type="submission" date="2024-06" db="EMBL/GenBank/DDBJ databases">
        <title>Complete genome sequence of the cellulolytic actinobacterium, Cellulosimicrobium ES-005.</title>
        <authorList>
            <person name="Matthews C.T."/>
            <person name="Underwood K.D."/>
            <person name="Ghanchi K.M."/>
            <person name="Fields S.D."/>
            <person name="Gardner S.G."/>
        </authorList>
    </citation>
    <scope>NUCLEOTIDE SEQUENCE</scope>
    <source>
        <strain evidence="4">ES-005</strain>
    </source>
</reference>
<evidence type="ECO:0000256" key="3">
    <source>
        <dbReference type="SAM" id="Phobius"/>
    </source>
</evidence>
<dbReference type="EMBL" id="CP159290">
    <property type="protein sequence ID" value="XCH31810.1"/>
    <property type="molecule type" value="Genomic_DNA"/>
</dbReference>
<keyword evidence="3" id="KW-0472">Membrane</keyword>
<feature type="region of interest" description="Disordered" evidence="2">
    <location>
        <begin position="286"/>
        <end position="323"/>
    </location>
</feature>
<name>A0AAU8G6G5_9MICO</name>
<evidence type="ECO:0000256" key="2">
    <source>
        <dbReference type="SAM" id="MobiDB-lite"/>
    </source>
</evidence>
<keyword evidence="3" id="KW-0812">Transmembrane</keyword>
<evidence type="ECO:0000256" key="1">
    <source>
        <dbReference type="ARBA" id="ARBA00009108"/>
    </source>
</evidence>
<dbReference type="Pfam" id="PF05949">
    <property type="entry name" value="DUF881"/>
    <property type="match status" value="1"/>
</dbReference>
<protein>
    <submittedName>
        <fullName evidence="4">DUF881 domain-containing protein</fullName>
    </submittedName>
</protein>
<feature type="compositionally biased region" description="Low complexity" evidence="2">
    <location>
        <begin position="289"/>
        <end position="307"/>
    </location>
</feature>
<dbReference type="AlphaFoldDB" id="A0AAU8G6G5"/>
<keyword evidence="3" id="KW-1133">Transmembrane helix</keyword>
<comment type="similarity">
    <text evidence="1">Belongs to the UPF0749 family.</text>
</comment>
<dbReference type="GO" id="GO:0005886">
    <property type="term" value="C:plasma membrane"/>
    <property type="evidence" value="ECO:0007669"/>
    <property type="project" value="TreeGrafter"/>
</dbReference>
<proteinExistence type="inferred from homology"/>
<dbReference type="RefSeq" id="WP_353709293.1">
    <property type="nucleotide sequence ID" value="NZ_CP159290.1"/>
</dbReference>
<evidence type="ECO:0000313" key="4">
    <source>
        <dbReference type="EMBL" id="XCH31810.1"/>
    </source>
</evidence>
<accession>A0AAU8G6G5</accession>
<gene>
    <name evidence="4" type="ORF">ABRQ22_09070</name>
</gene>
<feature type="compositionally biased region" description="Basic and acidic residues" evidence="2">
    <location>
        <begin position="313"/>
        <end position="323"/>
    </location>
</feature>
<dbReference type="Gene3D" id="3.30.70.1880">
    <property type="entry name" value="Protein of unknown function DUF881"/>
    <property type="match status" value="1"/>
</dbReference>
<sequence length="323" mass="33061">MSENRQDPGGAARRAPVDASMTLLNEVMHRPLDPGYADAAARRAAGRAPHRGRTGTLVLVALAVALGVVTTAAAVELRAPQPGVIAARETLEQEILDRQGAAEELAARGAELSAEIEQLQGAALSGASADVLQGLQAEGALTGTQAVEGQGVVVTLDDTSGGLSSDTVDSSSLVHDSDLQRVVNALWAGGAEAVAINDQRLTGLSAIRSAGDAVLVDLQPLVGPYRVEAIGDPDSLRTSLLRSGTSDYLQILGTQYGIRSSVTTQSRLDLPGRPAPTLFFAKAPAATVDSDTPAGSTDGTTDGTTDGFGTGPEPHETGQEIVE</sequence>
<organism evidence="4">
    <name type="scientific">Cellulosimicrobium sp. ES-005</name>
    <dbReference type="NCBI Taxonomy" id="3163031"/>
    <lineage>
        <taxon>Bacteria</taxon>
        <taxon>Bacillati</taxon>
        <taxon>Actinomycetota</taxon>
        <taxon>Actinomycetes</taxon>
        <taxon>Micrococcales</taxon>
        <taxon>Promicromonosporaceae</taxon>
        <taxon>Cellulosimicrobium</taxon>
    </lineage>
</organism>
<dbReference type="InterPro" id="IPR010273">
    <property type="entry name" value="DUF881"/>
</dbReference>